<keyword evidence="5" id="KW-0175">Coiled coil</keyword>
<dbReference type="InterPro" id="IPR006059">
    <property type="entry name" value="SBP"/>
</dbReference>
<dbReference type="SUPFAM" id="SSF53850">
    <property type="entry name" value="Periplasmic binding protein-like II"/>
    <property type="match status" value="1"/>
</dbReference>
<keyword evidence="4 6" id="KW-0732">Signal</keyword>
<dbReference type="PANTHER" id="PTHR43649">
    <property type="entry name" value="ARABINOSE-BINDING PROTEIN-RELATED"/>
    <property type="match status" value="1"/>
</dbReference>
<evidence type="ECO:0000256" key="3">
    <source>
        <dbReference type="ARBA" id="ARBA00022448"/>
    </source>
</evidence>
<dbReference type="Proteomes" id="UP001207626">
    <property type="component" value="Unassembled WGS sequence"/>
</dbReference>
<keyword evidence="3" id="KW-0813">Transport</keyword>
<accession>A0ABT4DTD5</accession>
<feature type="coiled-coil region" evidence="5">
    <location>
        <begin position="415"/>
        <end position="449"/>
    </location>
</feature>
<evidence type="ECO:0000256" key="4">
    <source>
        <dbReference type="ARBA" id="ARBA00022729"/>
    </source>
</evidence>
<gene>
    <name evidence="7" type="ORF">M5X09_13090</name>
</gene>
<keyword evidence="8" id="KW-1185">Reference proteome</keyword>
<evidence type="ECO:0000313" key="8">
    <source>
        <dbReference type="Proteomes" id="UP001207626"/>
    </source>
</evidence>
<evidence type="ECO:0000313" key="7">
    <source>
        <dbReference type="EMBL" id="MCY9520589.1"/>
    </source>
</evidence>
<reference evidence="7 8" key="1">
    <citation type="submission" date="2022-05" db="EMBL/GenBank/DDBJ databases">
        <title>Genome Sequencing of Bee-Associated Microbes.</title>
        <authorList>
            <person name="Dunlap C."/>
        </authorList>
    </citation>
    <scope>NUCLEOTIDE SEQUENCE [LARGE SCALE GENOMIC DNA]</scope>
    <source>
        <strain evidence="7 8">NRRL NRS-1438</strain>
    </source>
</reference>
<name>A0ABT4DTD5_9BACL</name>
<proteinExistence type="inferred from homology"/>
<dbReference type="EMBL" id="JAMDLW010000016">
    <property type="protein sequence ID" value="MCY9520589.1"/>
    <property type="molecule type" value="Genomic_DNA"/>
</dbReference>
<feature type="chain" id="PRO_5046547424" evidence="6">
    <location>
        <begin position="24"/>
        <end position="456"/>
    </location>
</feature>
<dbReference type="InterPro" id="IPR050490">
    <property type="entry name" value="Bact_solute-bd_prot1"/>
</dbReference>
<evidence type="ECO:0000256" key="5">
    <source>
        <dbReference type="SAM" id="Coils"/>
    </source>
</evidence>
<evidence type="ECO:0000256" key="2">
    <source>
        <dbReference type="ARBA" id="ARBA00008520"/>
    </source>
</evidence>
<sequence>MRKKWRVGIMLLTIMSLLSGCFGKNQVLEPLQAGTIKVVYQDEDAFYRDYGKLFNMKYPQIEIEVISQTEMFLNLPNGGTIDDFYAERKKFLEKHKPDVLLLDELLFETFAQEGKLYNIEAAIQQDDYDIEGFMPGLIDKIKARGEGKLYGLAPHFEREVLYYNRALFKEHHIELPTNKMSWQELFDLSGRFSNVGSGDNPVYGLYEAFGDPGRLMYRIGSSSGLRLFDPKGEKVLINSDGWKNAIKLATNAVRNKSVFFHPQDQIYSQKVPFFKGQAAMMFNSAFVTLELKQRPTYVEGEKEIDWGVVTTPVDPSDESASITLPDIYAVAADSQNKRAAWELVKFVNGTEMAQAYSRTINGKLPTRNGYMKEINGKSTEAFYLLKVKEAEGMWDNKNVPREFSSLFDKPLLEELQAVIDNKKTIDEAVAELEKRGQETLLKAREAKESKKANERK</sequence>
<protein>
    <submittedName>
        <fullName evidence="7">Extracellular solute-binding protein</fullName>
    </submittedName>
</protein>
<dbReference type="PANTHER" id="PTHR43649:SF31">
    <property type="entry name" value="SN-GLYCEROL-3-PHOSPHATE-BINDING PERIPLASMIC PROTEIN UGPB"/>
    <property type="match status" value="1"/>
</dbReference>
<dbReference type="Gene3D" id="3.40.190.10">
    <property type="entry name" value="Periplasmic binding protein-like II"/>
    <property type="match status" value="1"/>
</dbReference>
<comment type="subcellular location">
    <subcellularLocation>
        <location evidence="1">Cell envelope</location>
    </subcellularLocation>
</comment>
<dbReference type="RefSeq" id="WP_268601862.1">
    <property type="nucleotide sequence ID" value="NZ_JAMDLV010000078.1"/>
</dbReference>
<evidence type="ECO:0000256" key="1">
    <source>
        <dbReference type="ARBA" id="ARBA00004196"/>
    </source>
</evidence>
<dbReference type="PROSITE" id="PS51257">
    <property type="entry name" value="PROKAR_LIPOPROTEIN"/>
    <property type="match status" value="1"/>
</dbReference>
<comment type="caution">
    <text evidence="7">The sequence shown here is derived from an EMBL/GenBank/DDBJ whole genome shotgun (WGS) entry which is preliminary data.</text>
</comment>
<evidence type="ECO:0000256" key="6">
    <source>
        <dbReference type="SAM" id="SignalP"/>
    </source>
</evidence>
<dbReference type="Pfam" id="PF13416">
    <property type="entry name" value="SBP_bac_8"/>
    <property type="match status" value="1"/>
</dbReference>
<organism evidence="7 8">
    <name type="scientific">Paenibacillus apiarius</name>
    <dbReference type="NCBI Taxonomy" id="46240"/>
    <lineage>
        <taxon>Bacteria</taxon>
        <taxon>Bacillati</taxon>
        <taxon>Bacillota</taxon>
        <taxon>Bacilli</taxon>
        <taxon>Bacillales</taxon>
        <taxon>Paenibacillaceae</taxon>
        <taxon>Paenibacillus</taxon>
    </lineage>
</organism>
<comment type="similarity">
    <text evidence="2">Belongs to the bacterial solute-binding protein 1 family.</text>
</comment>
<feature type="signal peptide" evidence="6">
    <location>
        <begin position="1"/>
        <end position="23"/>
    </location>
</feature>